<name>Q4SX11_TETNG</name>
<dbReference type="SUPFAM" id="SSF49265">
    <property type="entry name" value="Fibronectin type III"/>
    <property type="match status" value="1"/>
</dbReference>
<accession>Q4SX11</accession>
<protein>
    <submittedName>
        <fullName evidence="2">(spotted green pufferfish) hypothetical protein</fullName>
    </submittedName>
</protein>
<dbReference type="InterPro" id="IPR036116">
    <property type="entry name" value="FN3_sf"/>
</dbReference>
<feature type="domain" description="Fibronectin type-III" evidence="1">
    <location>
        <begin position="1"/>
        <end position="52"/>
    </location>
</feature>
<feature type="non-terminal residue" evidence="2">
    <location>
        <position position="52"/>
    </location>
</feature>
<organism evidence="2">
    <name type="scientific">Tetraodon nigroviridis</name>
    <name type="common">Spotted green pufferfish</name>
    <name type="synonym">Chelonodon nigroviridis</name>
    <dbReference type="NCBI Taxonomy" id="99883"/>
    <lineage>
        <taxon>Eukaryota</taxon>
        <taxon>Metazoa</taxon>
        <taxon>Chordata</taxon>
        <taxon>Craniata</taxon>
        <taxon>Vertebrata</taxon>
        <taxon>Euteleostomi</taxon>
        <taxon>Actinopterygii</taxon>
        <taxon>Neopterygii</taxon>
        <taxon>Teleostei</taxon>
        <taxon>Neoteleostei</taxon>
        <taxon>Acanthomorphata</taxon>
        <taxon>Eupercaria</taxon>
        <taxon>Tetraodontiformes</taxon>
        <taxon>Tetradontoidea</taxon>
        <taxon>Tetraodontidae</taxon>
        <taxon>Tetraodon</taxon>
    </lineage>
</organism>
<sequence length="52" mass="5773">RERVVNTSRPGEMQVTIQNLMPDTKYRFRVLAHNSNGQGESSAAARVATQAE</sequence>
<feature type="non-terminal residue" evidence="2">
    <location>
        <position position="1"/>
    </location>
</feature>
<dbReference type="EMBL" id="CAAE01013191">
    <property type="protein sequence ID" value="CAF94821.1"/>
    <property type="molecule type" value="Genomic_DNA"/>
</dbReference>
<reference evidence="2" key="2">
    <citation type="submission" date="2004-02" db="EMBL/GenBank/DDBJ databases">
        <authorList>
            <consortium name="Genoscope"/>
            <consortium name="Whitehead Institute Centre for Genome Research"/>
        </authorList>
    </citation>
    <scope>NUCLEOTIDE SEQUENCE</scope>
</reference>
<dbReference type="PROSITE" id="PS50853">
    <property type="entry name" value="FN3"/>
    <property type="match status" value="1"/>
</dbReference>
<dbReference type="Pfam" id="PF00041">
    <property type="entry name" value="fn3"/>
    <property type="match status" value="1"/>
</dbReference>
<dbReference type="AlphaFoldDB" id="Q4SX11"/>
<dbReference type="CDD" id="cd00063">
    <property type="entry name" value="FN3"/>
    <property type="match status" value="1"/>
</dbReference>
<dbReference type="InterPro" id="IPR003961">
    <property type="entry name" value="FN3_dom"/>
</dbReference>
<proteinExistence type="predicted"/>
<reference evidence="2" key="1">
    <citation type="journal article" date="2004" name="Nature">
        <title>Genome duplication in the teleost fish Tetraodon nigroviridis reveals the early vertebrate proto-karyotype.</title>
        <authorList>
            <person name="Jaillon O."/>
            <person name="Aury J.-M."/>
            <person name="Brunet F."/>
            <person name="Petit J.-L."/>
            <person name="Stange-Thomann N."/>
            <person name="Mauceli E."/>
            <person name="Bouneau L."/>
            <person name="Fischer C."/>
            <person name="Ozouf-Costaz C."/>
            <person name="Bernot A."/>
            <person name="Nicaud S."/>
            <person name="Jaffe D."/>
            <person name="Fisher S."/>
            <person name="Lutfalla G."/>
            <person name="Dossat C."/>
            <person name="Segurens B."/>
            <person name="Dasilva C."/>
            <person name="Salanoubat M."/>
            <person name="Levy M."/>
            <person name="Boudet N."/>
            <person name="Castellano S."/>
            <person name="Anthouard V."/>
            <person name="Jubin C."/>
            <person name="Castelli V."/>
            <person name="Katinka M."/>
            <person name="Vacherie B."/>
            <person name="Biemont C."/>
            <person name="Skalli Z."/>
            <person name="Cattolico L."/>
            <person name="Poulain J."/>
            <person name="De Berardinis V."/>
            <person name="Cruaud C."/>
            <person name="Duprat S."/>
            <person name="Brottier P."/>
            <person name="Coutanceau J.-P."/>
            <person name="Gouzy J."/>
            <person name="Parra G."/>
            <person name="Lardier G."/>
            <person name="Chapple C."/>
            <person name="McKernan K.J."/>
            <person name="McEwan P."/>
            <person name="Bosak S."/>
            <person name="Kellis M."/>
            <person name="Volff J.-N."/>
            <person name="Guigo R."/>
            <person name="Zody M.C."/>
            <person name="Mesirov J."/>
            <person name="Lindblad-Toh K."/>
            <person name="Birren B."/>
            <person name="Nusbaum C."/>
            <person name="Kahn D."/>
            <person name="Robinson-Rechavi M."/>
            <person name="Laudet V."/>
            <person name="Schachter V."/>
            <person name="Quetier F."/>
            <person name="Saurin W."/>
            <person name="Scarpelli C."/>
            <person name="Wincker P."/>
            <person name="Lander E.S."/>
            <person name="Weissenbach J."/>
            <person name="Roest Crollius H."/>
        </authorList>
    </citation>
    <scope>NUCLEOTIDE SEQUENCE [LARGE SCALE GENOMIC DNA]</scope>
</reference>
<dbReference type="InterPro" id="IPR013783">
    <property type="entry name" value="Ig-like_fold"/>
</dbReference>
<dbReference type="KEGG" id="tng:GSTEN00011188G001"/>
<comment type="caution">
    <text evidence="2">The sequence shown here is derived from an EMBL/GenBank/DDBJ whole genome shotgun (WGS) entry which is preliminary data.</text>
</comment>
<dbReference type="Gene3D" id="2.60.40.10">
    <property type="entry name" value="Immunoglobulins"/>
    <property type="match status" value="1"/>
</dbReference>
<evidence type="ECO:0000313" key="2">
    <source>
        <dbReference type="EMBL" id="CAF94821.1"/>
    </source>
</evidence>
<evidence type="ECO:0000259" key="1">
    <source>
        <dbReference type="PROSITE" id="PS50853"/>
    </source>
</evidence>
<gene>
    <name evidence="2" type="ORF">GSTENG00011188001</name>
</gene>
<dbReference type="OrthoDB" id="114660at2759"/>